<dbReference type="CDD" id="cd02440">
    <property type="entry name" value="AdoMet_MTases"/>
    <property type="match status" value="1"/>
</dbReference>
<reference evidence="3" key="2">
    <citation type="submission" date="2020-11" db="EMBL/GenBank/DDBJ databases">
        <title>Whole genome sequencing of Colletotrichum sp.</title>
        <authorList>
            <person name="Li H."/>
        </authorList>
    </citation>
    <scope>NUCLEOTIDE SEQUENCE</scope>
    <source>
        <strain evidence="3">CkLH20</strain>
    </source>
</reference>
<dbReference type="Gene3D" id="3.40.50.150">
    <property type="entry name" value="Vaccinia Virus protein VP39"/>
    <property type="match status" value="1"/>
</dbReference>
<comment type="caution">
    <text evidence="3">The sequence shown here is derived from an EMBL/GenBank/DDBJ whole genome shotgun (WGS) entry which is preliminary data.</text>
</comment>
<reference evidence="3" key="1">
    <citation type="submission" date="2020-03" db="EMBL/GenBank/DDBJ databases">
        <authorList>
            <person name="He L."/>
        </authorList>
    </citation>
    <scope>NUCLEOTIDE SEQUENCE</scope>
    <source>
        <strain evidence="3">CkLH20</strain>
    </source>
</reference>
<evidence type="ECO:0000256" key="1">
    <source>
        <dbReference type="ARBA" id="ARBA00038158"/>
    </source>
</evidence>
<dbReference type="RefSeq" id="XP_038746348.1">
    <property type="nucleotide sequence ID" value="XM_038888451.1"/>
</dbReference>
<dbReference type="SUPFAM" id="SSF53335">
    <property type="entry name" value="S-adenosyl-L-methionine-dependent methyltransferases"/>
    <property type="match status" value="1"/>
</dbReference>
<dbReference type="AlphaFoldDB" id="A0A9P6LLS6"/>
<keyword evidence="4" id="KW-1185">Reference proteome</keyword>
<name>A0A9P6LLS6_9PEZI</name>
<proteinExistence type="inferred from homology"/>
<evidence type="ECO:0000313" key="4">
    <source>
        <dbReference type="Proteomes" id="UP000781932"/>
    </source>
</evidence>
<accession>A0A9P6LLS6</accession>
<dbReference type="GO" id="GO:0008168">
    <property type="term" value="F:methyltransferase activity"/>
    <property type="evidence" value="ECO:0007669"/>
    <property type="project" value="TreeGrafter"/>
</dbReference>
<organism evidence="3 4">
    <name type="scientific">Colletotrichum karsti</name>
    <dbReference type="NCBI Taxonomy" id="1095194"/>
    <lineage>
        <taxon>Eukaryota</taxon>
        <taxon>Fungi</taxon>
        <taxon>Dikarya</taxon>
        <taxon>Ascomycota</taxon>
        <taxon>Pezizomycotina</taxon>
        <taxon>Sordariomycetes</taxon>
        <taxon>Hypocreomycetidae</taxon>
        <taxon>Glomerellales</taxon>
        <taxon>Glomerellaceae</taxon>
        <taxon>Colletotrichum</taxon>
        <taxon>Colletotrichum boninense species complex</taxon>
    </lineage>
</organism>
<dbReference type="PANTHER" id="PTHR43591:SF24">
    <property type="entry name" value="2-METHOXY-6-POLYPRENYL-1,4-BENZOQUINOL METHYLASE, MITOCHONDRIAL"/>
    <property type="match status" value="1"/>
</dbReference>
<sequence length="334" mass="37548">MVTDPTADSQLAPAHQADVDGIAADPAIENDNGSEADAESIRTSSTASLSESITEYRRLLGRTYTQKVEYCVPNDEKQNEGLEIAHYWETLFLGDKLFLAPVPQDVQKVLDVGTGTGIWALDFADEFPSAEVTGVDISPIQPGWVPPNCKFQIDDVEEPWTWPADHFDFVHIRHLEAAISDWPKLYGQALDHLKPGGYIEIKELDVEDHSQSLGELPESHIYKRWVNVMFEASEKLGKSLRHSLDHGIAKDLRKAGFVDIVEKSWHIPIGSWPKDPKLKEVGACNLEYLDQSLEGFGYYLLKEVLGWEVPEVIVFIAEMRKALRDPTLQTYYGL</sequence>
<dbReference type="Proteomes" id="UP000781932">
    <property type="component" value="Unassembled WGS sequence"/>
</dbReference>
<protein>
    <submittedName>
        <fullName evidence="3">UMTA protein</fullName>
    </submittedName>
</protein>
<comment type="similarity">
    <text evidence="1">Belongs to the methyltransferase superfamily. LaeA methyltransferase family.</text>
</comment>
<dbReference type="Pfam" id="PF13489">
    <property type="entry name" value="Methyltransf_23"/>
    <property type="match status" value="1"/>
</dbReference>
<dbReference type="PANTHER" id="PTHR43591">
    <property type="entry name" value="METHYLTRANSFERASE"/>
    <property type="match status" value="1"/>
</dbReference>
<dbReference type="InterPro" id="IPR029063">
    <property type="entry name" value="SAM-dependent_MTases_sf"/>
</dbReference>
<dbReference type="EMBL" id="JAATWM020000016">
    <property type="protein sequence ID" value="KAF9876887.1"/>
    <property type="molecule type" value="Genomic_DNA"/>
</dbReference>
<feature type="region of interest" description="Disordered" evidence="2">
    <location>
        <begin position="25"/>
        <end position="45"/>
    </location>
</feature>
<evidence type="ECO:0000256" key="2">
    <source>
        <dbReference type="SAM" id="MobiDB-lite"/>
    </source>
</evidence>
<dbReference type="OrthoDB" id="2013972at2759"/>
<dbReference type="GeneID" id="62161525"/>
<gene>
    <name evidence="3" type="ORF">CkaCkLH20_05733</name>
</gene>
<evidence type="ECO:0000313" key="3">
    <source>
        <dbReference type="EMBL" id="KAF9876887.1"/>
    </source>
</evidence>
<feature type="region of interest" description="Disordered" evidence="2">
    <location>
        <begin position="1"/>
        <end position="20"/>
    </location>
</feature>